<evidence type="ECO:0000313" key="3">
    <source>
        <dbReference type="EMBL" id="KAK7683207.1"/>
    </source>
</evidence>
<gene>
    <name evidence="3" type="ORF">QCA50_013880</name>
</gene>
<accession>A0AAW0FV59</accession>
<evidence type="ECO:0000259" key="2">
    <source>
        <dbReference type="Pfam" id="PF17781"/>
    </source>
</evidence>
<dbReference type="Pfam" id="PF17781">
    <property type="entry name" value="RPN1_RPN2_N"/>
    <property type="match status" value="1"/>
</dbReference>
<dbReference type="Proteomes" id="UP001385951">
    <property type="component" value="Unassembled WGS sequence"/>
</dbReference>
<evidence type="ECO:0000313" key="4">
    <source>
        <dbReference type="Proteomes" id="UP001385951"/>
    </source>
</evidence>
<sequence>MSDPQSVSIAVPSKDPKKKEKKDEEEESKQKLTDDTKEGEDLSEEDLQLKNELEMLIERLKEPNTELYRPALETLRTLIRTSTSSMTSVLNP</sequence>
<dbReference type="EMBL" id="JASBNA010000032">
    <property type="protein sequence ID" value="KAK7683207.1"/>
    <property type="molecule type" value="Genomic_DNA"/>
</dbReference>
<evidence type="ECO:0000256" key="1">
    <source>
        <dbReference type="SAM" id="MobiDB-lite"/>
    </source>
</evidence>
<keyword evidence="4" id="KW-1185">Reference proteome</keyword>
<organism evidence="3 4">
    <name type="scientific">Cerrena zonata</name>
    <dbReference type="NCBI Taxonomy" id="2478898"/>
    <lineage>
        <taxon>Eukaryota</taxon>
        <taxon>Fungi</taxon>
        <taxon>Dikarya</taxon>
        <taxon>Basidiomycota</taxon>
        <taxon>Agaricomycotina</taxon>
        <taxon>Agaricomycetes</taxon>
        <taxon>Polyporales</taxon>
        <taxon>Cerrenaceae</taxon>
        <taxon>Cerrena</taxon>
    </lineage>
</organism>
<comment type="caution">
    <text evidence="3">The sequence shown here is derived from an EMBL/GenBank/DDBJ whole genome shotgun (WGS) entry which is preliminary data.</text>
</comment>
<dbReference type="AlphaFoldDB" id="A0AAW0FV59"/>
<reference evidence="3 4" key="1">
    <citation type="submission" date="2022-09" db="EMBL/GenBank/DDBJ databases">
        <authorList>
            <person name="Palmer J.M."/>
        </authorList>
    </citation>
    <scope>NUCLEOTIDE SEQUENCE [LARGE SCALE GENOMIC DNA]</scope>
    <source>
        <strain evidence="3 4">DSM 7382</strain>
    </source>
</reference>
<proteinExistence type="predicted"/>
<name>A0AAW0FV59_9APHY</name>
<dbReference type="InterPro" id="IPR040892">
    <property type="entry name" value="RPN1_N"/>
</dbReference>
<feature type="region of interest" description="Disordered" evidence="1">
    <location>
        <begin position="1"/>
        <end position="47"/>
    </location>
</feature>
<protein>
    <recommendedName>
        <fullName evidence="2">RPN1 N-terminal domain-containing protein</fullName>
    </recommendedName>
</protein>
<feature type="compositionally biased region" description="Basic and acidic residues" evidence="1">
    <location>
        <begin position="14"/>
        <end position="40"/>
    </location>
</feature>
<feature type="domain" description="RPN1 N-terminal" evidence="2">
    <location>
        <begin position="53"/>
        <end position="92"/>
    </location>
</feature>